<protein>
    <recommendedName>
        <fullName evidence="2">DUF3307 domain-containing protein</fullName>
    </recommendedName>
</protein>
<dbReference type="AlphaFoldDB" id="A0A0F9LZK0"/>
<dbReference type="EMBL" id="LAZR01011292">
    <property type="protein sequence ID" value="KKM62452.1"/>
    <property type="molecule type" value="Genomic_DNA"/>
</dbReference>
<proteinExistence type="predicted"/>
<sequence length="106" mass="12663">MIWIIFAHFIGDWGLQSEWVALNKEKYWFVMTAHCMIWTGCVSMAVEYMGALTVWKLFFLFIGHYACDIWKCGVYEKTPFCKQETYWHMYADQGWHLIQCFIVGVI</sequence>
<reference evidence="1" key="1">
    <citation type="journal article" date="2015" name="Nature">
        <title>Complex archaea that bridge the gap between prokaryotes and eukaryotes.</title>
        <authorList>
            <person name="Spang A."/>
            <person name="Saw J.H."/>
            <person name="Jorgensen S.L."/>
            <person name="Zaremba-Niedzwiedzka K."/>
            <person name="Martijn J."/>
            <person name="Lind A.E."/>
            <person name="van Eijk R."/>
            <person name="Schleper C."/>
            <person name="Guy L."/>
            <person name="Ettema T.J."/>
        </authorList>
    </citation>
    <scope>NUCLEOTIDE SEQUENCE</scope>
</reference>
<name>A0A0F9LZK0_9ZZZZ</name>
<accession>A0A0F9LZK0</accession>
<organism evidence="1">
    <name type="scientific">marine sediment metagenome</name>
    <dbReference type="NCBI Taxonomy" id="412755"/>
    <lineage>
        <taxon>unclassified sequences</taxon>
        <taxon>metagenomes</taxon>
        <taxon>ecological metagenomes</taxon>
    </lineage>
</organism>
<evidence type="ECO:0008006" key="2">
    <source>
        <dbReference type="Google" id="ProtNLM"/>
    </source>
</evidence>
<gene>
    <name evidence="1" type="ORF">LCGC14_1521550</name>
</gene>
<evidence type="ECO:0000313" key="1">
    <source>
        <dbReference type="EMBL" id="KKM62452.1"/>
    </source>
</evidence>
<comment type="caution">
    <text evidence="1">The sequence shown here is derived from an EMBL/GenBank/DDBJ whole genome shotgun (WGS) entry which is preliminary data.</text>
</comment>
<dbReference type="InterPro" id="IPR021737">
    <property type="entry name" value="Phage_phiKZ_Orf197"/>
</dbReference>
<dbReference type="Pfam" id="PF11750">
    <property type="entry name" value="DUF3307"/>
    <property type="match status" value="1"/>
</dbReference>